<keyword evidence="1" id="KW-0472">Membrane</keyword>
<protein>
    <submittedName>
        <fullName evidence="2">Uncharacterized protein</fullName>
    </submittedName>
</protein>
<proteinExistence type="predicted"/>
<gene>
    <name evidence="2" type="ORF">PAC_17313</name>
</gene>
<dbReference type="AlphaFoldDB" id="A0A1L7XQV1"/>
<feature type="transmembrane region" description="Helical" evidence="1">
    <location>
        <begin position="42"/>
        <end position="61"/>
    </location>
</feature>
<accession>A0A1L7XQV1</accession>
<reference evidence="2 3" key="1">
    <citation type="submission" date="2016-03" db="EMBL/GenBank/DDBJ databases">
        <authorList>
            <person name="Ploux O."/>
        </authorList>
    </citation>
    <scope>NUCLEOTIDE SEQUENCE [LARGE SCALE GENOMIC DNA]</scope>
    <source>
        <strain evidence="2 3">UAMH 11012</strain>
    </source>
</reference>
<keyword evidence="3" id="KW-1185">Reference proteome</keyword>
<sequence length="249" mass="28602">MLSSSAFITTLILHSGSRHHLINLFTFVGTLLLQALKFLGLLFARLIGVFFYLLLLTLIDFPSWLLSFRRPKPYACPECQLHQKQHQNQYQEPKKEKDKPTGWVTVKICNTDEISELNLSHSTAEHGLHRIRHPHGSWEHRYFRHVSPEEIKRRILPWLEQIAEEGSDSGYIFQEEYTEQREGLEMKVVCGSSLFLENSTSSGNAGDEVLSHPIAGINQQEELGGEYHSQEEDTKGLEMCRRHSKATCT</sequence>
<dbReference type="EMBL" id="FJOG01000044">
    <property type="protein sequence ID" value="CZR67414.1"/>
    <property type="molecule type" value="Genomic_DNA"/>
</dbReference>
<evidence type="ECO:0000313" key="2">
    <source>
        <dbReference type="EMBL" id="CZR67414.1"/>
    </source>
</evidence>
<keyword evidence="1" id="KW-0812">Transmembrane</keyword>
<dbReference type="Proteomes" id="UP000184330">
    <property type="component" value="Unassembled WGS sequence"/>
</dbReference>
<evidence type="ECO:0000256" key="1">
    <source>
        <dbReference type="SAM" id="Phobius"/>
    </source>
</evidence>
<keyword evidence="1" id="KW-1133">Transmembrane helix</keyword>
<evidence type="ECO:0000313" key="3">
    <source>
        <dbReference type="Proteomes" id="UP000184330"/>
    </source>
</evidence>
<dbReference type="OrthoDB" id="3529792at2759"/>
<name>A0A1L7XQV1_9HELO</name>
<organism evidence="2 3">
    <name type="scientific">Phialocephala subalpina</name>
    <dbReference type="NCBI Taxonomy" id="576137"/>
    <lineage>
        <taxon>Eukaryota</taxon>
        <taxon>Fungi</taxon>
        <taxon>Dikarya</taxon>
        <taxon>Ascomycota</taxon>
        <taxon>Pezizomycotina</taxon>
        <taxon>Leotiomycetes</taxon>
        <taxon>Helotiales</taxon>
        <taxon>Mollisiaceae</taxon>
        <taxon>Phialocephala</taxon>
        <taxon>Phialocephala fortinii species complex</taxon>
    </lineage>
</organism>